<evidence type="ECO:0000256" key="4">
    <source>
        <dbReference type="ARBA" id="ARBA00022723"/>
    </source>
</evidence>
<evidence type="ECO:0000256" key="2">
    <source>
        <dbReference type="ARBA" id="ARBA00006706"/>
    </source>
</evidence>
<evidence type="ECO:0000313" key="7">
    <source>
        <dbReference type="EMBL" id="BAV94622.1"/>
    </source>
</evidence>
<reference evidence="7 8" key="1">
    <citation type="submission" date="2014-03" db="EMBL/GenBank/DDBJ databases">
        <title>complete genome sequence of Flavobacteriaceae bacterium JBKA-6.</title>
        <authorList>
            <person name="Takano T."/>
            <person name="Nakamura Y."/>
            <person name="Takuma S."/>
            <person name="Yasuike M."/>
            <person name="Matsuyama T."/>
            <person name="Sakai T."/>
            <person name="Fujiwara A."/>
            <person name="Kimoto K."/>
            <person name="Fukuda Y."/>
            <person name="Kondo H."/>
            <person name="Hirono I."/>
            <person name="Nakayasu C."/>
        </authorList>
    </citation>
    <scope>NUCLEOTIDE SEQUENCE [LARGE SCALE GENOMIC DNA]</scope>
    <source>
        <strain evidence="7 8">JBKA-6</strain>
    </source>
</reference>
<dbReference type="SFLD" id="SFLDG01017">
    <property type="entry name" value="Polyprenyl_Transferase_Like"/>
    <property type="match status" value="1"/>
</dbReference>
<gene>
    <name evidence="7" type="ORF">JBKA6_0609</name>
</gene>
<dbReference type="OrthoDB" id="9805316at2"/>
<dbReference type="Proteomes" id="UP000243197">
    <property type="component" value="Chromosome"/>
</dbReference>
<dbReference type="GO" id="GO:0004659">
    <property type="term" value="F:prenyltransferase activity"/>
    <property type="evidence" value="ECO:0007669"/>
    <property type="project" value="InterPro"/>
</dbReference>
<dbReference type="SFLD" id="SFLDS00005">
    <property type="entry name" value="Isoprenoid_Synthase_Type_I"/>
    <property type="match status" value="1"/>
</dbReference>
<evidence type="ECO:0000256" key="5">
    <source>
        <dbReference type="ARBA" id="ARBA00022842"/>
    </source>
</evidence>
<dbReference type="PROSITE" id="PS00444">
    <property type="entry name" value="POLYPRENYL_SYNTHASE_2"/>
    <property type="match status" value="1"/>
</dbReference>
<dbReference type="EMBL" id="AP014564">
    <property type="protein sequence ID" value="BAV94622.1"/>
    <property type="molecule type" value="Genomic_DNA"/>
</dbReference>
<dbReference type="PROSITE" id="PS00723">
    <property type="entry name" value="POLYPRENYL_SYNTHASE_1"/>
    <property type="match status" value="1"/>
</dbReference>
<dbReference type="GO" id="GO:0008299">
    <property type="term" value="P:isoprenoid biosynthetic process"/>
    <property type="evidence" value="ECO:0007669"/>
    <property type="project" value="InterPro"/>
</dbReference>
<accession>A0A1J1E5N3</accession>
<dbReference type="InterPro" id="IPR000092">
    <property type="entry name" value="Polyprenyl_synt"/>
</dbReference>
<keyword evidence="4" id="KW-0479">Metal-binding</keyword>
<sequence length="323" mass="37138">MDEVKELVNLINKRIEDYRDLNRSNVNDDPIDYILSLGGKRVRSTLVLMSYKLFDSNIEIAIKPALAVELFHNFSLVHDDLMDDALIRRGMPSVHVKWDTNTAILSGDTILIKSYQFLEALPAEVLKLVFSIFNTVAIEVCEGQRLDILFEDIEKIEMSEYIRMIKYKTAVLIAASLKIGAVLGNAKQKDIDLLYEFGINIGIAFQLQDDMLDLYATSVSFGKKIGGDILENKKTFLFIKALELANCTEREDLLFWFRKRESDDLKISSVKGIYDKLNVKHHICEEIEHYYHKAKTILSQVSVSEDKKAMLYDFSKKLMSRKF</sequence>
<protein>
    <submittedName>
        <fullName evidence="7">Isoprenyl synthetase</fullName>
    </submittedName>
</protein>
<dbReference type="CDD" id="cd00685">
    <property type="entry name" value="Trans_IPPS_HT"/>
    <property type="match status" value="1"/>
</dbReference>
<keyword evidence="3 6" id="KW-0808">Transferase</keyword>
<dbReference type="Pfam" id="PF00348">
    <property type="entry name" value="polyprenyl_synt"/>
    <property type="match status" value="1"/>
</dbReference>
<evidence type="ECO:0000256" key="1">
    <source>
        <dbReference type="ARBA" id="ARBA00001946"/>
    </source>
</evidence>
<comment type="cofactor">
    <cofactor evidence="1">
        <name>Mg(2+)</name>
        <dbReference type="ChEBI" id="CHEBI:18420"/>
    </cofactor>
</comment>
<dbReference type="InterPro" id="IPR008949">
    <property type="entry name" value="Isoprenoid_synthase_dom_sf"/>
</dbReference>
<dbReference type="InterPro" id="IPR033749">
    <property type="entry name" value="Polyprenyl_synt_CS"/>
</dbReference>
<dbReference type="AlphaFoldDB" id="A0A1J1E5N3"/>
<evidence type="ECO:0000256" key="3">
    <source>
        <dbReference type="ARBA" id="ARBA00022679"/>
    </source>
</evidence>
<dbReference type="RefSeq" id="WP_096685765.1">
    <property type="nucleotide sequence ID" value="NZ_AP014564.1"/>
</dbReference>
<dbReference type="PANTHER" id="PTHR12001">
    <property type="entry name" value="GERANYLGERANYL PYROPHOSPHATE SYNTHASE"/>
    <property type="match status" value="1"/>
</dbReference>
<dbReference type="SUPFAM" id="SSF48576">
    <property type="entry name" value="Terpenoid synthases"/>
    <property type="match status" value="1"/>
</dbReference>
<keyword evidence="5" id="KW-0460">Magnesium</keyword>
<name>A0A1J1E5N3_9FLAO</name>
<keyword evidence="8" id="KW-1185">Reference proteome</keyword>
<dbReference type="PANTHER" id="PTHR12001:SF85">
    <property type="entry name" value="SHORT CHAIN ISOPRENYL DIPHOSPHATE SYNTHASE"/>
    <property type="match status" value="1"/>
</dbReference>
<evidence type="ECO:0000313" key="8">
    <source>
        <dbReference type="Proteomes" id="UP000243197"/>
    </source>
</evidence>
<comment type="similarity">
    <text evidence="2 6">Belongs to the FPP/GGPP synthase family.</text>
</comment>
<organism evidence="7 8">
    <name type="scientific">Ichthyobacterium seriolicida</name>
    <dbReference type="NCBI Taxonomy" id="242600"/>
    <lineage>
        <taxon>Bacteria</taxon>
        <taxon>Pseudomonadati</taxon>
        <taxon>Bacteroidota</taxon>
        <taxon>Flavobacteriia</taxon>
        <taxon>Flavobacteriales</taxon>
        <taxon>Ichthyobacteriaceae</taxon>
        <taxon>Ichthyobacterium</taxon>
    </lineage>
</organism>
<dbReference type="Gene3D" id="1.10.600.10">
    <property type="entry name" value="Farnesyl Diphosphate Synthase"/>
    <property type="match status" value="1"/>
</dbReference>
<proteinExistence type="inferred from homology"/>
<dbReference type="GO" id="GO:0046872">
    <property type="term" value="F:metal ion binding"/>
    <property type="evidence" value="ECO:0007669"/>
    <property type="project" value="UniProtKB-KW"/>
</dbReference>
<dbReference type="KEGG" id="ise:JBKA6_0609"/>
<evidence type="ECO:0000256" key="6">
    <source>
        <dbReference type="RuleBase" id="RU004466"/>
    </source>
</evidence>